<sequence>MVILRSITAGHMVLTDSRRHIVVFSERLDWSWKVKGVGEVCSPSPVTRNDPWILALQSCGSQQSTSRGSLSSSQP</sequence>
<accession>A0AAN7WY73</accession>
<name>A0AAN7WY73_ELEMC</name>
<organism evidence="1 2">
    <name type="scientific">Eleginops maclovinus</name>
    <name type="common">Patagonian blennie</name>
    <name type="synonym">Eleginus maclovinus</name>
    <dbReference type="NCBI Taxonomy" id="56733"/>
    <lineage>
        <taxon>Eukaryota</taxon>
        <taxon>Metazoa</taxon>
        <taxon>Chordata</taxon>
        <taxon>Craniata</taxon>
        <taxon>Vertebrata</taxon>
        <taxon>Euteleostomi</taxon>
        <taxon>Actinopterygii</taxon>
        <taxon>Neopterygii</taxon>
        <taxon>Teleostei</taxon>
        <taxon>Neoteleostei</taxon>
        <taxon>Acanthomorphata</taxon>
        <taxon>Eupercaria</taxon>
        <taxon>Perciformes</taxon>
        <taxon>Notothenioidei</taxon>
        <taxon>Eleginopidae</taxon>
        <taxon>Eleginops</taxon>
    </lineage>
</organism>
<evidence type="ECO:0000313" key="1">
    <source>
        <dbReference type="EMBL" id="KAK5851032.1"/>
    </source>
</evidence>
<keyword evidence="2" id="KW-1185">Reference proteome</keyword>
<dbReference type="AlphaFoldDB" id="A0AAN7WY73"/>
<dbReference type="Proteomes" id="UP001346869">
    <property type="component" value="Unassembled WGS sequence"/>
</dbReference>
<evidence type="ECO:0000313" key="2">
    <source>
        <dbReference type="Proteomes" id="UP001346869"/>
    </source>
</evidence>
<reference evidence="1 2" key="1">
    <citation type="journal article" date="2023" name="Genes (Basel)">
        <title>Chromosome-Level Genome Assembly and Circadian Gene Repertoire of the Patagonia Blennie Eleginops maclovinus-The Closest Ancestral Proxy of Antarctic Cryonotothenioids.</title>
        <authorList>
            <person name="Cheng C.C."/>
            <person name="Rivera-Colon A.G."/>
            <person name="Minhas B.F."/>
            <person name="Wilson L."/>
            <person name="Rayamajhi N."/>
            <person name="Vargas-Chacoff L."/>
            <person name="Catchen J.M."/>
        </authorList>
    </citation>
    <scope>NUCLEOTIDE SEQUENCE [LARGE SCALE GENOMIC DNA]</scope>
    <source>
        <strain evidence="1">JMC-PN-2008</strain>
    </source>
</reference>
<proteinExistence type="predicted"/>
<dbReference type="EMBL" id="JAUZQC010000022">
    <property type="protein sequence ID" value="KAK5851032.1"/>
    <property type="molecule type" value="Genomic_DNA"/>
</dbReference>
<reference evidence="1 2" key="2">
    <citation type="journal article" date="2023" name="Mol. Biol. Evol.">
        <title>Genomics of Secondarily Temperate Adaptation in the Only Non-Antarctic Icefish.</title>
        <authorList>
            <person name="Rivera-Colon A.G."/>
            <person name="Rayamajhi N."/>
            <person name="Minhas B.F."/>
            <person name="Madrigal G."/>
            <person name="Bilyk K.T."/>
            <person name="Yoon V."/>
            <person name="Hune M."/>
            <person name="Gregory S."/>
            <person name="Cheng C.H.C."/>
            <person name="Catchen J.M."/>
        </authorList>
    </citation>
    <scope>NUCLEOTIDE SEQUENCE [LARGE SCALE GENOMIC DNA]</scope>
    <source>
        <strain evidence="1">JMC-PN-2008</strain>
    </source>
</reference>
<gene>
    <name evidence="1" type="ORF">PBY51_001857</name>
</gene>
<comment type="caution">
    <text evidence="1">The sequence shown here is derived from an EMBL/GenBank/DDBJ whole genome shotgun (WGS) entry which is preliminary data.</text>
</comment>
<protein>
    <submittedName>
        <fullName evidence="1">Uncharacterized protein</fullName>
    </submittedName>
</protein>